<accession>A0A917XE99</accession>
<keyword evidence="3" id="KW-1185">Reference proteome</keyword>
<organism evidence="2 3">
    <name type="scientific">Streptomyces fuscichromogenes</name>
    <dbReference type="NCBI Taxonomy" id="1324013"/>
    <lineage>
        <taxon>Bacteria</taxon>
        <taxon>Bacillati</taxon>
        <taxon>Actinomycetota</taxon>
        <taxon>Actinomycetes</taxon>
        <taxon>Kitasatosporales</taxon>
        <taxon>Streptomycetaceae</taxon>
        <taxon>Streptomyces</taxon>
    </lineage>
</organism>
<gene>
    <name evidence="2" type="ORF">GCM10011578_041890</name>
</gene>
<dbReference type="AlphaFoldDB" id="A0A917XE99"/>
<name>A0A917XE99_9ACTN</name>
<sequence>MGGAPGQVGDGSLTTLTDRDSGRDGTGGVCFKDNRHGPAGNRFGARVDGCVSAGRRNRGG</sequence>
<evidence type="ECO:0000313" key="3">
    <source>
        <dbReference type="Proteomes" id="UP000653411"/>
    </source>
</evidence>
<proteinExistence type="predicted"/>
<reference evidence="2" key="1">
    <citation type="journal article" date="2014" name="Int. J. Syst. Evol. Microbiol.">
        <title>Complete genome sequence of Corynebacterium casei LMG S-19264T (=DSM 44701T), isolated from a smear-ripened cheese.</title>
        <authorList>
            <consortium name="US DOE Joint Genome Institute (JGI-PGF)"/>
            <person name="Walter F."/>
            <person name="Albersmeier A."/>
            <person name="Kalinowski J."/>
            <person name="Ruckert C."/>
        </authorList>
    </citation>
    <scope>NUCLEOTIDE SEQUENCE</scope>
    <source>
        <strain evidence="2">CGMCC 4.7110</strain>
    </source>
</reference>
<comment type="caution">
    <text evidence="2">The sequence shown here is derived from an EMBL/GenBank/DDBJ whole genome shotgun (WGS) entry which is preliminary data.</text>
</comment>
<feature type="region of interest" description="Disordered" evidence="1">
    <location>
        <begin position="1"/>
        <end position="60"/>
    </location>
</feature>
<dbReference type="EMBL" id="BMML01000009">
    <property type="protein sequence ID" value="GGN14228.1"/>
    <property type="molecule type" value="Genomic_DNA"/>
</dbReference>
<dbReference type="Proteomes" id="UP000653411">
    <property type="component" value="Unassembled WGS sequence"/>
</dbReference>
<reference evidence="2" key="2">
    <citation type="submission" date="2020-09" db="EMBL/GenBank/DDBJ databases">
        <authorList>
            <person name="Sun Q."/>
            <person name="Zhou Y."/>
        </authorList>
    </citation>
    <scope>NUCLEOTIDE SEQUENCE</scope>
    <source>
        <strain evidence="2">CGMCC 4.7110</strain>
    </source>
</reference>
<protein>
    <submittedName>
        <fullName evidence="2">Uncharacterized protein</fullName>
    </submittedName>
</protein>
<evidence type="ECO:0000256" key="1">
    <source>
        <dbReference type="SAM" id="MobiDB-lite"/>
    </source>
</evidence>
<evidence type="ECO:0000313" key="2">
    <source>
        <dbReference type="EMBL" id="GGN14228.1"/>
    </source>
</evidence>